<feature type="region of interest" description="Disordered" evidence="7">
    <location>
        <begin position="289"/>
        <end position="317"/>
    </location>
</feature>
<feature type="repeat" description="TPR" evidence="5">
    <location>
        <begin position="986"/>
        <end position="1019"/>
    </location>
</feature>
<evidence type="ECO:0000256" key="5">
    <source>
        <dbReference type="PROSITE-ProRule" id="PRU00339"/>
    </source>
</evidence>
<dbReference type="CDD" id="cd14014">
    <property type="entry name" value="STKc_PknB_like"/>
    <property type="match status" value="1"/>
</dbReference>
<organism evidence="9 10">
    <name type="scientific">Pseudomyxococcus hansupus</name>
    <dbReference type="NCBI Taxonomy" id="1297742"/>
    <lineage>
        <taxon>Bacteria</taxon>
        <taxon>Pseudomonadati</taxon>
        <taxon>Myxococcota</taxon>
        <taxon>Myxococcia</taxon>
        <taxon>Myxococcales</taxon>
        <taxon>Cystobacterineae</taxon>
        <taxon>Myxococcaceae</taxon>
        <taxon>Pseudomyxococcus</taxon>
    </lineage>
</organism>
<dbReference type="Gene3D" id="1.25.40.10">
    <property type="entry name" value="Tetratricopeptide repeat domain"/>
    <property type="match status" value="2"/>
</dbReference>
<dbReference type="STRING" id="1297742.A176_005501"/>
<feature type="domain" description="Protein kinase" evidence="8">
    <location>
        <begin position="324"/>
        <end position="610"/>
    </location>
</feature>
<dbReference type="GO" id="GO:0005524">
    <property type="term" value="F:ATP binding"/>
    <property type="evidence" value="ECO:0007669"/>
    <property type="project" value="UniProtKB-UniRule"/>
</dbReference>
<dbReference type="RefSeq" id="WP_226993997.1">
    <property type="nucleotide sequence ID" value="NZ_CP012109.1"/>
</dbReference>
<dbReference type="GO" id="GO:0004674">
    <property type="term" value="F:protein serine/threonine kinase activity"/>
    <property type="evidence" value="ECO:0007669"/>
    <property type="project" value="TreeGrafter"/>
</dbReference>
<dbReference type="PROSITE" id="PS00107">
    <property type="entry name" value="PROTEIN_KINASE_ATP"/>
    <property type="match status" value="1"/>
</dbReference>
<dbReference type="InterPro" id="IPR000719">
    <property type="entry name" value="Prot_kinase_dom"/>
</dbReference>
<evidence type="ECO:0000256" key="1">
    <source>
        <dbReference type="ARBA" id="ARBA00022679"/>
    </source>
</evidence>
<feature type="binding site" evidence="6">
    <location>
        <position position="353"/>
    </location>
    <ligand>
        <name>ATP</name>
        <dbReference type="ChEBI" id="CHEBI:30616"/>
    </ligand>
</feature>
<evidence type="ECO:0000256" key="7">
    <source>
        <dbReference type="SAM" id="MobiDB-lite"/>
    </source>
</evidence>
<keyword evidence="1" id="KW-0808">Transferase</keyword>
<dbReference type="Pfam" id="PF13374">
    <property type="entry name" value="TPR_10"/>
    <property type="match status" value="2"/>
</dbReference>
<accession>A0A0H4X0H3</accession>
<evidence type="ECO:0000256" key="4">
    <source>
        <dbReference type="ARBA" id="ARBA00022840"/>
    </source>
</evidence>
<dbReference type="PANTHER" id="PTHR43289:SF6">
    <property type="entry name" value="SERINE_THREONINE-PROTEIN KINASE NEKL-3"/>
    <property type="match status" value="1"/>
</dbReference>
<dbReference type="PANTHER" id="PTHR43289">
    <property type="entry name" value="MITOGEN-ACTIVATED PROTEIN KINASE KINASE KINASE 20-RELATED"/>
    <property type="match status" value="1"/>
</dbReference>
<protein>
    <submittedName>
        <fullName evidence="9">Serine/threonine kinase family protein</fullName>
    </submittedName>
</protein>
<feature type="compositionally biased region" description="Basic and acidic residues" evidence="7">
    <location>
        <begin position="304"/>
        <end position="313"/>
    </location>
</feature>
<evidence type="ECO:0000313" key="9">
    <source>
        <dbReference type="EMBL" id="AKQ68589.1"/>
    </source>
</evidence>
<evidence type="ECO:0000256" key="3">
    <source>
        <dbReference type="ARBA" id="ARBA00022777"/>
    </source>
</evidence>
<dbReference type="AlphaFoldDB" id="A0A0H4X0H3"/>
<dbReference type="Pfam" id="PF13424">
    <property type="entry name" value="TPR_12"/>
    <property type="match status" value="1"/>
</dbReference>
<feature type="region of interest" description="Disordered" evidence="7">
    <location>
        <begin position="80"/>
        <end position="154"/>
    </location>
</feature>
<dbReference type="eggNOG" id="COG0515">
    <property type="taxonomic scope" value="Bacteria"/>
</dbReference>
<keyword evidence="2 6" id="KW-0547">Nucleotide-binding</keyword>
<dbReference type="InterPro" id="IPR017441">
    <property type="entry name" value="Protein_kinase_ATP_BS"/>
</dbReference>
<dbReference type="SMART" id="SM00028">
    <property type="entry name" value="TPR"/>
    <property type="match status" value="5"/>
</dbReference>
<keyword evidence="4 6" id="KW-0067">ATP-binding</keyword>
<dbReference type="KEGG" id="mym:A176_005501"/>
<reference evidence="9 10" key="1">
    <citation type="journal article" date="2016" name="PLoS ONE">
        <title>Complete Genome Sequence and Comparative Genomics of a Novel Myxobacterium Myxococcus hansupus.</title>
        <authorList>
            <person name="Sharma G."/>
            <person name="Narwani T."/>
            <person name="Subramanian S."/>
        </authorList>
    </citation>
    <scope>NUCLEOTIDE SEQUENCE [LARGE SCALE GENOMIC DNA]</scope>
    <source>
        <strain evidence="10">mixupus</strain>
    </source>
</reference>
<dbReference type="SUPFAM" id="SSF56112">
    <property type="entry name" value="Protein kinase-like (PK-like)"/>
    <property type="match status" value="1"/>
</dbReference>
<keyword evidence="10" id="KW-1185">Reference proteome</keyword>
<dbReference type="InterPro" id="IPR011990">
    <property type="entry name" value="TPR-like_helical_dom_sf"/>
</dbReference>
<sequence>MSCFDEITARALAAGQLRASESSPLRRHAEGCRKCARLLARVTPPGAAALRSATSDAISTDLATPAMGSDEDDVLPTEPIRVANRGGGRPPAPPPRPPTETQTDLEVPPQEPPARGALTESPARSALTENPSRGAPAEPTVRGAPAESPARGALAAPTAIPAPPALAAPAIPVPPAAVSLPPPEPPRDLGGRMVVPSTHAAPAPSPGGKAHAPLPASVHAVPAPSPGDKANVSLPASAQAVGNKSFAGAQVLPSSAGAKWVAAPNGGASVAEARGSRVTLSIPMAPSPLKAPASGAGKAGGATVRKEAEDTEPRNSAQVRVGRYHILDTLGAGGMGAVYSAYDPELHRRVAIKLLHPDANPAARSDGSSRLLREAQAMARLSHPNVVSVYDAGTFAGRVFIAMERVDGLSLRHWLRAEHRTWREVLGIFRQAGRGLAAAHAAGLVHRDFKPANVLVSKEGRAQVTDFGLARTTADMEAAEAGRGTTPALPRLAQDDLLQTALTEAGLVMGTPAYMPPEQHEDGRIDARGDQFSFCASLYEALYGQLPFNGKRPDEYLDEARAGRVRPPPRGSRVPAWVLRAVTRGLSPSPEARFPSMGVLLDALGLDPSAAWRRRGAVAGASLLLNSVVAVTWLLVFSHRDGPCPDAEVRLSGVWDAARRVEIQKAFTATGKPHAAAAFDRVAATLDGFSHEWTRMHREACEATHVQGLQSDHVLALRMACLDRRHSALAALTGVLAQTDAEALVAAPDAAQRLPPIAACGDVDSLWKGLSEPAGQRQQVEALRARVDRATVLVDAGRYPQAQEEAKAVLTEARALGYGPVLAEALELEGRLGLVAGDDARASTALREALFTAQAHRHDQLAARAAARLVTTVTAEPTLEAWSVEQARSSIQRAGGASELEALLQTSLGRNAFLRGQYAQAAESFGRSAALREKELGAEHLLTLESLRNQAAALSRTPETERAMGLLHRVLETTERVLGPEHPQTAMASNAMGYHLVIVRRFEEALPYLRRAIQLEEQSLGPDSATLSYPLNNLAEALEALDRLAEARPLRERALAVDLKAYGPEHPETATDLALLGALALREGKPRDAMDYARRSITAYEAVQKNHPDAAAPLTTLGLALHALGKTHEARGTLEHALTLRTAHPGPAEDLASTRFALARTLVKQDGPRARGLATQALHFYSSAENTYATEASDVRGWLQTLRRRGR</sequence>
<evidence type="ECO:0000259" key="8">
    <source>
        <dbReference type="PROSITE" id="PS50011"/>
    </source>
</evidence>
<dbReference type="Proteomes" id="UP000009026">
    <property type="component" value="Chromosome"/>
</dbReference>
<dbReference type="PROSITE" id="PS50011">
    <property type="entry name" value="PROTEIN_KINASE_DOM"/>
    <property type="match status" value="1"/>
</dbReference>
<keyword evidence="3 9" id="KW-0418">Kinase</keyword>
<dbReference type="InterPro" id="IPR011009">
    <property type="entry name" value="Kinase-like_dom_sf"/>
</dbReference>
<dbReference type="PROSITE" id="PS00108">
    <property type="entry name" value="PROTEIN_KINASE_ST"/>
    <property type="match status" value="1"/>
</dbReference>
<evidence type="ECO:0000256" key="6">
    <source>
        <dbReference type="PROSITE-ProRule" id="PRU10141"/>
    </source>
</evidence>
<feature type="region of interest" description="Disordered" evidence="7">
    <location>
        <begin position="178"/>
        <end position="231"/>
    </location>
</feature>
<dbReference type="InterPro" id="IPR019734">
    <property type="entry name" value="TPR_rpt"/>
</dbReference>
<dbReference type="SUPFAM" id="SSF48452">
    <property type="entry name" value="TPR-like"/>
    <property type="match status" value="1"/>
</dbReference>
<evidence type="ECO:0000313" key="10">
    <source>
        <dbReference type="Proteomes" id="UP000009026"/>
    </source>
</evidence>
<feature type="compositionally biased region" description="Low complexity" evidence="7">
    <location>
        <begin position="210"/>
        <end position="222"/>
    </location>
</feature>
<gene>
    <name evidence="9" type="ORF">A176_005501</name>
</gene>
<dbReference type="Gene3D" id="3.30.200.20">
    <property type="entry name" value="Phosphorylase Kinase, domain 1"/>
    <property type="match status" value="1"/>
</dbReference>
<keyword evidence="5" id="KW-0802">TPR repeat</keyword>
<dbReference type="PROSITE" id="PS50005">
    <property type="entry name" value="TPR"/>
    <property type="match status" value="1"/>
</dbReference>
<dbReference type="Pfam" id="PF00069">
    <property type="entry name" value="Pkinase"/>
    <property type="match status" value="1"/>
</dbReference>
<dbReference type="InterPro" id="IPR008271">
    <property type="entry name" value="Ser/Thr_kinase_AS"/>
</dbReference>
<evidence type="ECO:0000256" key="2">
    <source>
        <dbReference type="ARBA" id="ARBA00022741"/>
    </source>
</evidence>
<dbReference type="eggNOG" id="COG0457">
    <property type="taxonomic scope" value="Bacteria"/>
</dbReference>
<dbReference type="EMBL" id="CP012109">
    <property type="protein sequence ID" value="AKQ68589.1"/>
    <property type="molecule type" value="Genomic_DNA"/>
</dbReference>
<proteinExistence type="predicted"/>
<dbReference type="Gene3D" id="1.10.510.10">
    <property type="entry name" value="Transferase(Phosphotransferase) domain 1"/>
    <property type="match status" value="1"/>
</dbReference>
<name>A0A0H4X0H3_9BACT</name>
<dbReference type="PATRIC" id="fig|1297742.4.peg.5595"/>